<dbReference type="Gene3D" id="1.10.10.10">
    <property type="entry name" value="Winged helix-like DNA-binding domain superfamily/Winged helix DNA-binding domain"/>
    <property type="match status" value="1"/>
</dbReference>
<evidence type="ECO:0000256" key="4">
    <source>
        <dbReference type="ARBA" id="ARBA00023163"/>
    </source>
</evidence>
<proteinExistence type="inferred from homology"/>
<keyword evidence="7" id="KW-1185">Reference proteome</keyword>
<dbReference type="GO" id="GO:0032993">
    <property type="term" value="C:protein-DNA complex"/>
    <property type="evidence" value="ECO:0007669"/>
    <property type="project" value="TreeGrafter"/>
</dbReference>
<evidence type="ECO:0000256" key="1">
    <source>
        <dbReference type="ARBA" id="ARBA00009437"/>
    </source>
</evidence>
<dbReference type="InterPro" id="IPR036388">
    <property type="entry name" value="WH-like_DNA-bd_sf"/>
</dbReference>
<dbReference type="Gene3D" id="3.40.190.290">
    <property type="match status" value="1"/>
</dbReference>
<dbReference type="PRINTS" id="PR00039">
    <property type="entry name" value="HTHLYSR"/>
</dbReference>
<dbReference type="EMBL" id="VYVN01000009">
    <property type="protein sequence ID" value="KAA9240350.1"/>
    <property type="molecule type" value="Genomic_DNA"/>
</dbReference>
<sequence>MNLYHLKYFVTLAKYEHYTLAAKDLRITQPTLSNAIKSLETELGIQLFEKDGRNVKITRVGNNFLRNVTESLAILDLGITNAEKEGHGEGLIRLNLLRVLSSLVPSLARQFIDQNPEKNISFEFSNAHGLSGEMIKSVQNKKTDLAFCTKIDVNDPSLSFIKVAEESIVLITPKNHPLASKEEVDIFETLAYPQVWFSKRAGMRTIIDKITHDLNIKDSIGIALEVDEDETVAGLVSEGFGISYIANNKVLNNYPLAILPIKDFNYKRSYYMVYRNDIYHAPVVEDFISFIKEVSYR</sequence>
<evidence type="ECO:0000259" key="5">
    <source>
        <dbReference type="PROSITE" id="PS50931"/>
    </source>
</evidence>
<dbReference type="Pfam" id="PF00126">
    <property type="entry name" value="HTH_1"/>
    <property type="match status" value="1"/>
</dbReference>
<dbReference type="Proteomes" id="UP000326476">
    <property type="component" value="Unassembled WGS sequence"/>
</dbReference>
<dbReference type="Pfam" id="PF03466">
    <property type="entry name" value="LysR_substrate"/>
    <property type="match status" value="1"/>
</dbReference>
<protein>
    <submittedName>
        <fullName evidence="6">LysR family transcriptional regulator</fullName>
    </submittedName>
</protein>
<feature type="domain" description="HTH lysR-type" evidence="5">
    <location>
        <begin position="1"/>
        <end position="58"/>
    </location>
</feature>
<organism evidence="6 7">
    <name type="scientific">Aerococcus tenax</name>
    <dbReference type="NCBI Taxonomy" id="3078812"/>
    <lineage>
        <taxon>Bacteria</taxon>
        <taxon>Bacillati</taxon>
        <taxon>Bacillota</taxon>
        <taxon>Bacilli</taxon>
        <taxon>Lactobacillales</taxon>
        <taxon>Aerococcaceae</taxon>
        <taxon>Aerococcus</taxon>
    </lineage>
</organism>
<keyword evidence="2" id="KW-0805">Transcription regulation</keyword>
<name>A0A5N1BLX3_9LACT</name>
<evidence type="ECO:0000313" key="6">
    <source>
        <dbReference type="EMBL" id="KAA9240350.1"/>
    </source>
</evidence>
<comment type="caution">
    <text evidence="6">The sequence shown here is derived from an EMBL/GenBank/DDBJ whole genome shotgun (WGS) entry which is preliminary data.</text>
</comment>
<evidence type="ECO:0000256" key="2">
    <source>
        <dbReference type="ARBA" id="ARBA00023015"/>
    </source>
</evidence>
<dbReference type="PANTHER" id="PTHR30346:SF28">
    <property type="entry name" value="HTH-TYPE TRANSCRIPTIONAL REGULATOR CYNR"/>
    <property type="match status" value="1"/>
</dbReference>
<dbReference type="AlphaFoldDB" id="A0A5N1BLX3"/>
<comment type="similarity">
    <text evidence="1">Belongs to the LysR transcriptional regulatory family.</text>
</comment>
<dbReference type="InterPro" id="IPR036390">
    <property type="entry name" value="WH_DNA-bd_sf"/>
</dbReference>
<dbReference type="FunFam" id="1.10.10.10:FF:000001">
    <property type="entry name" value="LysR family transcriptional regulator"/>
    <property type="match status" value="1"/>
</dbReference>
<gene>
    <name evidence="6" type="ORF">F6I34_04680</name>
</gene>
<dbReference type="GO" id="GO:0003700">
    <property type="term" value="F:DNA-binding transcription factor activity"/>
    <property type="evidence" value="ECO:0007669"/>
    <property type="project" value="InterPro"/>
</dbReference>
<dbReference type="SUPFAM" id="SSF53850">
    <property type="entry name" value="Periplasmic binding protein-like II"/>
    <property type="match status" value="1"/>
</dbReference>
<keyword evidence="4" id="KW-0804">Transcription</keyword>
<dbReference type="InterPro" id="IPR005119">
    <property type="entry name" value="LysR_subst-bd"/>
</dbReference>
<dbReference type="PANTHER" id="PTHR30346">
    <property type="entry name" value="TRANSCRIPTIONAL DUAL REGULATOR HCAR-RELATED"/>
    <property type="match status" value="1"/>
</dbReference>
<accession>A0A5N1BLX3</accession>
<evidence type="ECO:0000256" key="3">
    <source>
        <dbReference type="ARBA" id="ARBA00023125"/>
    </source>
</evidence>
<dbReference type="PROSITE" id="PS50931">
    <property type="entry name" value="HTH_LYSR"/>
    <property type="match status" value="1"/>
</dbReference>
<keyword evidence="3" id="KW-0238">DNA-binding</keyword>
<dbReference type="RefSeq" id="WP_111822188.1">
    <property type="nucleotide sequence ID" value="NZ_QMGY01000003.1"/>
</dbReference>
<dbReference type="InterPro" id="IPR000847">
    <property type="entry name" value="LysR_HTH_N"/>
</dbReference>
<dbReference type="GO" id="GO:0003677">
    <property type="term" value="F:DNA binding"/>
    <property type="evidence" value="ECO:0007669"/>
    <property type="project" value="UniProtKB-KW"/>
</dbReference>
<reference evidence="7" key="1">
    <citation type="submission" date="2019-09" db="EMBL/GenBank/DDBJ databases">
        <title>Draft genome sequence assemblies of isolates from the urinary tract.</title>
        <authorList>
            <person name="Mores C.R."/>
            <person name="Putonti C."/>
            <person name="Wolfe A.J."/>
        </authorList>
    </citation>
    <scope>NUCLEOTIDE SEQUENCE [LARGE SCALE GENOMIC DNA]</scope>
    <source>
        <strain evidence="7">UMB8614</strain>
    </source>
</reference>
<evidence type="ECO:0000313" key="7">
    <source>
        <dbReference type="Proteomes" id="UP000326476"/>
    </source>
</evidence>
<dbReference type="SUPFAM" id="SSF46785">
    <property type="entry name" value="Winged helix' DNA-binding domain"/>
    <property type="match status" value="1"/>
</dbReference>